<evidence type="ECO:0000259" key="2">
    <source>
        <dbReference type="Pfam" id="PF22640"/>
    </source>
</evidence>
<feature type="domain" description="Nucleotidyl transferase" evidence="1">
    <location>
        <begin position="7"/>
        <end position="279"/>
    </location>
</feature>
<dbReference type="SUPFAM" id="SSF53448">
    <property type="entry name" value="Nucleotide-diphospho-sugar transferases"/>
    <property type="match status" value="1"/>
</dbReference>
<evidence type="ECO:0000313" key="3">
    <source>
        <dbReference type="EMBL" id="CAB4764290.1"/>
    </source>
</evidence>
<dbReference type="Pfam" id="PF00483">
    <property type="entry name" value="NTP_transferase"/>
    <property type="match status" value="1"/>
</dbReference>
<sequence length="357" mass="37234">MIEDFWAVVPAGGAGTRLWPLSRAGSPKFLRDLRGTGRSLLQETHDRLAPLAGERIVVVTGAAHAAAVADQLGDLPAGAILAEPSARDSMAAIGLAAALLERRHPDAVMGSFAADHVITDAEAFGAAVRTAVDVAREGWLVTLGIEPTFPSSAFGYIRSGDALPGHPGAQHVAAFVEKPSVEVATGYLAEGGYRWNAGMFVVRPGVLLDLLAQWHPRFAESLRAIAADPGSLERVWPSLPRIALDHAVAEPAAEAGRVATVPAAFDWDDIGDFDSLAELLGRDGEQPLVVLGDDDAVRVVDASGLVVTGGRTVAVVGLQDVVVVDTPDALLVTTRARAQDVKAVVAGLKESGRDDLV</sequence>
<dbReference type="PANTHER" id="PTHR46390">
    <property type="entry name" value="MANNOSE-1-PHOSPHATE GUANYLYLTRANSFERASE"/>
    <property type="match status" value="1"/>
</dbReference>
<dbReference type="InterPro" id="IPR005835">
    <property type="entry name" value="NTP_transferase_dom"/>
</dbReference>
<evidence type="ECO:0000259" key="1">
    <source>
        <dbReference type="Pfam" id="PF00483"/>
    </source>
</evidence>
<dbReference type="Pfam" id="PF22640">
    <property type="entry name" value="ManC_GMP_beta-helix"/>
    <property type="match status" value="1"/>
</dbReference>
<dbReference type="Gene3D" id="3.90.550.10">
    <property type="entry name" value="Spore Coat Polysaccharide Biosynthesis Protein SpsA, Chain A"/>
    <property type="match status" value="1"/>
</dbReference>
<dbReference type="InterPro" id="IPR051161">
    <property type="entry name" value="Mannose-6P_isomerase_type2"/>
</dbReference>
<dbReference type="PANTHER" id="PTHR46390:SF1">
    <property type="entry name" value="MANNOSE-1-PHOSPHATE GUANYLYLTRANSFERASE"/>
    <property type="match status" value="1"/>
</dbReference>
<feature type="domain" description="MannoseP isomerase/GMP-like beta-helix" evidence="2">
    <location>
        <begin position="299"/>
        <end position="347"/>
    </location>
</feature>
<reference evidence="3" key="1">
    <citation type="submission" date="2020-05" db="EMBL/GenBank/DDBJ databases">
        <authorList>
            <person name="Chiriac C."/>
            <person name="Salcher M."/>
            <person name="Ghai R."/>
            <person name="Kavagutti S V."/>
        </authorList>
    </citation>
    <scope>NUCLEOTIDE SEQUENCE</scope>
</reference>
<dbReference type="GO" id="GO:0004475">
    <property type="term" value="F:mannose-1-phosphate guanylyltransferase (GTP) activity"/>
    <property type="evidence" value="ECO:0007669"/>
    <property type="project" value="TreeGrafter"/>
</dbReference>
<dbReference type="AlphaFoldDB" id="A0A6J6UWT5"/>
<dbReference type="SUPFAM" id="SSF159283">
    <property type="entry name" value="Guanosine diphospho-D-mannose pyrophosphorylase/mannose-6-phosphate isomerase linker domain"/>
    <property type="match status" value="1"/>
</dbReference>
<dbReference type="InterPro" id="IPR054566">
    <property type="entry name" value="ManC/GMP-like_b-helix"/>
</dbReference>
<accession>A0A6J6UWT5</accession>
<protein>
    <submittedName>
        <fullName evidence="3">Unannotated protein</fullName>
    </submittedName>
</protein>
<gene>
    <name evidence="3" type="ORF">UFOPK2761_02893</name>
</gene>
<dbReference type="EMBL" id="CAEZYQ010000029">
    <property type="protein sequence ID" value="CAB4764290.1"/>
    <property type="molecule type" value="Genomic_DNA"/>
</dbReference>
<proteinExistence type="predicted"/>
<organism evidence="3">
    <name type="scientific">freshwater metagenome</name>
    <dbReference type="NCBI Taxonomy" id="449393"/>
    <lineage>
        <taxon>unclassified sequences</taxon>
        <taxon>metagenomes</taxon>
        <taxon>ecological metagenomes</taxon>
    </lineage>
</organism>
<name>A0A6J6UWT5_9ZZZZ</name>
<dbReference type="InterPro" id="IPR029044">
    <property type="entry name" value="Nucleotide-diphossugar_trans"/>
</dbReference>
<dbReference type="GO" id="GO:0009298">
    <property type="term" value="P:GDP-mannose biosynthetic process"/>
    <property type="evidence" value="ECO:0007669"/>
    <property type="project" value="TreeGrafter"/>
</dbReference>